<dbReference type="Pfam" id="PF02668">
    <property type="entry name" value="TauD"/>
    <property type="match status" value="1"/>
</dbReference>
<protein>
    <submittedName>
        <fullName evidence="7">Alpha-ketoglutarate-dependent taurine dioxygenase</fullName>
        <ecNumber evidence="7">1.14.11.17</ecNumber>
    </submittedName>
</protein>
<gene>
    <name evidence="7" type="primary">tauD</name>
    <name evidence="7" type="ORF">VAT7223_01348</name>
</gene>
<dbReference type="GeneID" id="94233129"/>
<dbReference type="InterPro" id="IPR042098">
    <property type="entry name" value="TauD-like_sf"/>
</dbReference>
<evidence type="ECO:0000259" key="6">
    <source>
        <dbReference type="Pfam" id="PF02668"/>
    </source>
</evidence>
<comment type="similarity">
    <text evidence="1">Belongs to the TfdA dioxygenase family.</text>
</comment>
<proteinExistence type="inferred from homology"/>
<reference evidence="8" key="1">
    <citation type="submission" date="2016-06" db="EMBL/GenBank/DDBJ databases">
        <authorList>
            <person name="Rodrigo-Torres Lidia"/>
            <person name="Arahal R.David."/>
        </authorList>
    </citation>
    <scope>NUCLEOTIDE SEQUENCE [LARGE SCALE GENOMIC DNA]</scope>
    <source>
        <strain evidence="8">CECT 7223</strain>
    </source>
</reference>
<dbReference type="GO" id="GO:0046872">
    <property type="term" value="F:metal ion binding"/>
    <property type="evidence" value="ECO:0007669"/>
    <property type="project" value="UniProtKB-KW"/>
</dbReference>
<name>A0A1C3IN24_9VIBR</name>
<dbReference type="EC" id="1.14.11.17" evidence="7"/>
<evidence type="ECO:0000256" key="3">
    <source>
        <dbReference type="ARBA" id="ARBA00022964"/>
    </source>
</evidence>
<evidence type="ECO:0000256" key="4">
    <source>
        <dbReference type="ARBA" id="ARBA00023002"/>
    </source>
</evidence>
<evidence type="ECO:0000313" key="7">
    <source>
        <dbReference type="EMBL" id="SBS62813.1"/>
    </source>
</evidence>
<evidence type="ECO:0000313" key="8">
    <source>
        <dbReference type="Proteomes" id="UP000092876"/>
    </source>
</evidence>
<dbReference type="Proteomes" id="UP000092876">
    <property type="component" value="Unassembled WGS sequence"/>
</dbReference>
<keyword evidence="3 7" id="KW-0223">Dioxygenase</keyword>
<feature type="domain" description="TauD/TfdA-like" evidence="6">
    <location>
        <begin position="4"/>
        <end position="269"/>
    </location>
</feature>
<dbReference type="Gene3D" id="3.60.130.10">
    <property type="entry name" value="Clavaminate synthase-like"/>
    <property type="match status" value="1"/>
</dbReference>
<dbReference type="PANTHER" id="PTHR30468:SF1">
    <property type="entry name" value="ALPHA-KETOGLUTARATE-DEPENDENT SULFONATE DIOXYGENASE"/>
    <property type="match status" value="1"/>
</dbReference>
<dbReference type="AlphaFoldDB" id="A0A1C3IN24"/>
<accession>A0A1C3IN24</accession>
<evidence type="ECO:0000256" key="1">
    <source>
        <dbReference type="ARBA" id="ARBA00005896"/>
    </source>
</evidence>
<dbReference type="SUPFAM" id="SSF51197">
    <property type="entry name" value="Clavaminate synthase-like"/>
    <property type="match status" value="1"/>
</dbReference>
<dbReference type="PANTHER" id="PTHR30468">
    <property type="entry name" value="ALPHA-KETOGLUTARATE-DEPENDENT SULFONATE DIOXYGENASE"/>
    <property type="match status" value="1"/>
</dbReference>
<keyword evidence="5" id="KW-0408">Iron</keyword>
<dbReference type="InterPro" id="IPR051323">
    <property type="entry name" value="AtsK-like"/>
</dbReference>
<dbReference type="EMBL" id="FLQP01000017">
    <property type="protein sequence ID" value="SBS62813.1"/>
    <property type="molecule type" value="Genomic_DNA"/>
</dbReference>
<dbReference type="GO" id="GO:0000908">
    <property type="term" value="F:taurine dioxygenase activity"/>
    <property type="evidence" value="ECO:0007669"/>
    <property type="project" value="UniProtKB-EC"/>
</dbReference>
<dbReference type="InterPro" id="IPR003819">
    <property type="entry name" value="TauD/TfdA-like"/>
</dbReference>
<dbReference type="RefSeq" id="WP_065678675.1">
    <property type="nucleotide sequence ID" value="NZ_AP025460.1"/>
</dbReference>
<keyword evidence="4 7" id="KW-0560">Oxidoreductase</keyword>
<evidence type="ECO:0000256" key="5">
    <source>
        <dbReference type="ARBA" id="ARBA00023004"/>
    </source>
</evidence>
<organism evidence="7 8">
    <name type="scientific">Vibrio atlanticus</name>
    <dbReference type="NCBI Taxonomy" id="693153"/>
    <lineage>
        <taxon>Bacteria</taxon>
        <taxon>Pseudomonadati</taxon>
        <taxon>Pseudomonadota</taxon>
        <taxon>Gammaproteobacteria</taxon>
        <taxon>Vibrionales</taxon>
        <taxon>Vibrionaceae</taxon>
        <taxon>Vibrio</taxon>
    </lineage>
</organism>
<evidence type="ECO:0000256" key="2">
    <source>
        <dbReference type="ARBA" id="ARBA00022723"/>
    </source>
</evidence>
<keyword evidence="2" id="KW-0479">Metal-binding</keyword>
<sequence>MAKIEQVTPHIGARIHGVDLATCSVTELDEVYQALITHKVIFLGDQVLSPEQHLMIAERFGQLEPAHPFFPRVESAPQVSVIETTCGNAPMESYWHTDLTWRKVPSKASLLHAQHIPSTGGDTIWCSMTAVFESLDEDMKAKLRGLSATHSLVAFEGVESDQIELDWHKSLLKTAQKNPPVIHPVVQSHPETGKETLYINEQFTRYINELDRQDSDVLLYQLFEIARRPEFQVRFKWDKGSMAIWDNRVTQHYAVIDYGDTPRKMHRVTVT</sequence>
<dbReference type="GO" id="GO:0005737">
    <property type="term" value="C:cytoplasm"/>
    <property type="evidence" value="ECO:0007669"/>
    <property type="project" value="TreeGrafter"/>
</dbReference>